<comment type="similarity">
    <text evidence="1 3">Belongs to the D-isomer specific 2-hydroxyacid dehydrogenase family.</text>
</comment>
<dbReference type="InterPro" id="IPR006139">
    <property type="entry name" value="D-isomer_2_OHA_DH_cat_dom"/>
</dbReference>
<evidence type="ECO:0000313" key="6">
    <source>
        <dbReference type="EMBL" id="AGK99365.1"/>
    </source>
</evidence>
<dbReference type="GO" id="GO:0005829">
    <property type="term" value="C:cytosol"/>
    <property type="evidence" value="ECO:0007669"/>
    <property type="project" value="TreeGrafter"/>
</dbReference>
<dbReference type="PANTHER" id="PTHR10996">
    <property type="entry name" value="2-HYDROXYACID DEHYDROGENASE-RELATED"/>
    <property type="match status" value="1"/>
</dbReference>
<dbReference type="EMBL" id="CP003261">
    <property type="protein sequence ID" value="AGK99365.1"/>
    <property type="molecule type" value="Genomic_DNA"/>
</dbReference>
<dbReference type="Proteomes" id="UP000013523">
    <property type="component" value="Chromosome"/>
</dbReference>
<dbReference type="FunFam" id="3.40.50.720:FF:000462">
    <property type="entry name" value="Glyoxylate reductase (NADP+)"/>
    <property type="match status" value="1"/>
</dbReference>
<dbReference type="InterPro" id="IPR036291">
    <property type="entry name" value="NAD(P)-bd_dom_sf"/>
</dbReference>
<dbReference type="KEGG" id="cpas:Clopa_4676"/>
<evidence type="ECO:0000256" key="2">
    <source>
        <dbReference type="ARBA" id="ARBA00023002"/>
    </source>
</evidence>
<evidence type="ECO:0000313" key="7">
    <source>
        <dbReference type="Proteomes" id="UP000013523"/>
    </source>
</evidence>
<dbReference type="AlphaFoldDB" id="R4KIC2"/>
<proteinExistence type="inferred from homology"/>
<dbReference type="SUPFAM" id="SSF52283">
    <property type="entry name" value="Formate/glycerate dehydrogenase catalytic domain-like"/>
    <property type="match status" value="1"/>
</dbReference>
<keyword evidence="7" id="KW-1185">Reference proteome</keyword>
<dbReference type="HOGENOM" id="CLU_019796_1_2_9"/>
<dbReference type="GO" id="GO:0016618">
    <property type="term" value="F:hydroxypyruvate reductase [NAD(P)H] activity"/>
    <property type="evidence" value="ECO:0007669"/>
    <property type="project" value="TreeGrafter"/>
</dbReference>
<dbReference type="eggNOG" id="COG1052">
    <property type="taxonomic scope" value="Bacteria"/>
</dbReference>
<dbReference type="GO" id="GO:0051287">
    <property type="term" value="F:NAD binding"/>
    <property type="evidence" value="ECO:0007669"/>
    <property type="project" value="InterPro"/>
</dbReference>
<gene>
    <name evidence="6" type="ORF">Clopa_4676</name>
</gene>
<feature type="domain" description="D-isomer specific 2-hydroxyacid dehydrogenase catalytic" evidence="4">
    <location>
        <begin position="41"/>
        <end position="354"/>
    </location>
</feature>
<dbReference type="InterPro" id="IPR006140">
    <property type="entry name" value="D-isomer_DH_NAD-bd"/>
</dbReference>
<dbReference type="InterPro" id="IPR029752">
    <property type="entry name" value="D-isomer_DH_CS1"/>
</dbReference>
<dbReference type="CDD" id="cd05301">
    <property type="entry name" value="GDH"/>
    <property type="match status" value="1"/>
</dbReference>
<organism evidence="6 7">
    <name type="scientific">Clostridium pasteurianum BC1</name>
    <dbReference type="NCBI Taxonomy" id="86416"/>
    <lineage>
        <taxon>Bacteria</taxon>
        <taxon>Bacillati</taxon>
        <taxon>Bacillota</taxon>
        <taxon>Clostridia</taxon>
        <taxon>Eubacteriales</taxon>
        <taxon>Clostridiaceae</taxon>
        <taxon>Clostridium</taxon>
    </lineage>
</organism>
<evidence type="ECO:0000259" key="4">
    <source>
        <dbReference type="Pfam" id="PF00389"/>
    </source>
</evidence>
<dbReference type="Pfam" id="PF00389">
    <property type="entry name" value="2-Hacid_dh"/>
    <property type="match status" value="1"/>
</dbReference>
<keyword evidence="2 3" id="KW-0560">Oxidoreductase</keyword>
<dbReference type="Gene3D" id="3.40.50.720">
    <property type="entry name" value="NAD(P)-binding Rossmann-like Domain"/>
    <property type="match status" value="2"/>
</dbReference>
<accession>R4KIC2</accession>
<reference evidence="6 7" key="1">
    <citation type="submission" date="2012-01" db="EMBL/GenBank/DDBJ databases">
        <title>Complete sequence of chromosome of Clostridium pasteurianum BC1.</title>
        <authorList>
            <consortium name="US DOE Joint Genome Institute"/>
            <person name="Lucas S."/>
            <person name="Han J."/>
            <person name="Lapidus A."/>
            <person name="Cheng J.-F."/>
            <person name="Goodwin L."/>
            <person name="Pitluck S."/>
            <person name="Peters L."/>
            <person name="Mikhailova N."/>
            <person name="Teshima H."/>
            <person name="Detter J.C."/>
            <person name="Han C."/>
            <person name="Tapia R."/>
            <person name="Land M."/>
            <person name="Hauser L."/>
            <person name="Kyrpides N."/>
            <person name="Ivanova N."/>
            <person name="Pagani I."/>
            <person name="Dunn J."/>
            <person name="Taghavi S."/>
            <person name="Francis A."/>
            <person name="van der Lelie D."/>
            <person name="Woyke T."/>
        </authorList>
    </citation>
    <scope>NUCLEOTIDE SEQUENCE [LARGE SCALE GENOMIC DNA]</scope>
    <source>
        <strain evidence="6 7">BC1</strain>
    </source>
</reference>
<dbReference type="Pfam" id="PF02826">
    <property type="entry name" value="2-Hacid_dh_C"/>
    <property type="match status" value="1"/>
</dbReference>
<dbReference type="PANTHER" id="PTHR10996:SF283">
    <property type="entry name" value="GLYOXYLATE_HYDROXYPYRUVATE REDUCTASE B"/>
    <property type="match status" value="1"/>
</dbReference>
<evidence type="ECO:0000256" key="3">
    <source>
        <dbReference type="RuleBase" id="RU003719"/>
    </source>
</evidence>
<feature type="domain" description="D-isomer specific 2-hydroxyacid dehydrogenase NAD-binding" evidence="5">
    <location>
        <begin position="143"/>
        <end position="322"/>
    </location>
</feature>
<evidence type="ECO:0000256" key="1">
    <source>
        <dbReference type="ARBA" id="ARBA00005854"/>
    </source>
</evidence>
<dbReference type="GO" id="GO:0030267">
    <property type="term" value="F:glyoxylate reductase (NADPH) activity"/>
    <property type="evidence" value="ECO:0007669"/>
    <property type="project" value="TreeGrafter"/>
</dbReference>
<dbReference type="SUPFAM" id="SSF51735">
    <property type="entry name" value="NAD(P)-binding Rossmann-fold domains"/>
    <property type="match status" value="1"/>
</dbReference>
<sequence>MRSLSLSEVLIKIKTFYTINVIGENGKGKGMVIIMIKPKVYIAKHFPKEVIQYIEKYCQCEKWEGEGEISREVLLDKIKDTNGVILTSIKIDKEFLDNAPNLKVVSNVSVGYDNFDLEAMKSRDVIGTNTPSVLDNSVADLVFGLMLSSARRIVECDKYVRQGKWKSQYDENYYGIDVYGKTLGIIGMGRIGEAIAKRARFGFDMKVLYHNRSRKVEAEENLGVEHSDLETLLKESDFVVLMTPFTKETYRLISINEFKLMKETAIFINASRGQTVDEKALIEALKSGGIRAAGLDVYEKEPVDANNELLTLNNVVVLPHLGSATWETRNNMAMVSAENMVKVLLGETAPNIVKELKE</sequence>
<dbReference type="PATRIC" id="fig|86416.3.peg.4666"/>
<protein>
    <submittedName>
        <fullName evidence="6">Lactate dehydrogenase-like oxidoreductase</fullName>
    </submittedName>
</protein>
<dbReference type="PROSITE" id="PS00065">
    <property type="entry name" value="D_2_HYDROXYACID_DH_1"/>
    <property type="match status" value="1"/>
</dbReference>
<name>R4KIC2_CLOPA</name>
<dbReference type="InterPro" id="IPR050223">
    <property type="entry name" value="D-isomer_2-hydroxyacid_DH"/>
</dbReference>
<dbReference type="STRING" id="86416.Clopa_4676"/>
<evidence type="ECO:0000259" key="5">
    <source>
        <dbReference type="Pfam" id="PF02826"/>
    </source>
</evidence>